<dbReference type="EMBL" id="JAPCWZ010000002">
    <property type="protein sequence ID" value="KAK8876798.1"/>
    <property type="molecule type" value="Genomic_DNA"/>
</dbReference>
<name>A0ABR2JGQ8_9PEZI</name>
<feature type="compositionally biased region" description="Basic and acidic residues" evidence="1">
    <location>
        <begin position="1"/>
        <end position="15"/>
    </location>
</feature>
<feature type="region of interest" description="Disordered" evidence="1">
    <location>
        <begin position="1"/>
        <end position="70"/>
    </location>
</feature>
<dbReference type="Proteomes" id="UP001390339">
    <property type="component" value="Unassembled WGS sequence"/>
</dbReference>
<evidence type="ECO:0000313" key="3">
    <source>
        <dbReference type="Proteomes" id="UP001390339"/>
    </source>
</evidence>
<comment type="caution">
    <text evidence="2">The sequence shown here is derived from an EMBL/GenBank/DDBJ whole genome shotgun (WGS) entry which is preliminary data.</text>
</comment>
<evidence type="ECO:0000313" key="2">
    <source>
        <dbReference type="EMBL" id="KAK8876798.1"/>
    </source>
</evidence>
<organism evidence="2 3">
    <name type="scientific">Apiospora arundinis</name>
    <dbReference type="NCBI Taxonomy" id="335852"/>
    <lineage>
        <taxon>Eukaryota</taxon>
        <taxon>Fungi</taxon>
        <taxon>Dikarya</taxon>
        <taxon>Ascomycota</taxon>
        <taxon>Pezizomycotina</taxon>
        <taxon>Sordariomycetes</taxon>
        <taxon>Xylariomycetidae</taxon>
        <taxon>Amphisphaeriales</taxon>
        <taxon>Apiosporaceae</taxon>
        <taxon>Apiospora</taxon>
    </lineage>
</organism>
<gene>
    <name evidence="2" type="ORF">PGQ11_001744</name>
</gene>
<accession>A0ABR2JGQ8</accession>
<evidence type="ECO:0000256" key="1">
    <source>
        <dbReference type="SAM" id="MobiDB-lite"/>
    </source>
</evidence>
<sequence>MELKAKSVSRKRDFLPRTQASKQAAGDAADEGVGGHDGGAVKPERVDEVQLNAPEVNHSTDVDNGGADDGCDPMDRLLRCGWISMFPELRVASRLCEEVKQASSFAPCR</sequence>
<keyword evidence="3" id="KW-1185">Reference proteome</keyword>
<protein>
    <submittedName>
        <fullName evidence="2">Uncharacterized protein</fullName>
    </submittedName>
</protein>
<reference evidence="2 3" key="1">
    <citation type="journal article" date="2024" name="IMA Fungus">
        <title>Apiospora arundinis, a panoply of carbohydrate-active enzymes and secondary metabolites.</title>
        <authorList>
            <person name="Sorensen T."/>
            <person name="Petersen C."/>
            <person name="Muurmann A.T."/>
            <person name="Christiansen J.V."/>
            <person name="Brundto M.L."/>
            <person name="Overgaard C.K."/>
            <person name="Boysen A.T."/>
            <person name="Wollenberg R.D."/>
            <person name="Larsen T.O."/>
            <person name="Sorensen J.L."/>
            <person name="Nielsen K.L."/>
            <person name="Sondergaard T.E."/>
        </authorList>
    </citation>
    <scope>NUCLEOTIDE SEQUENCE [LARGE SCALE GENOMIC DNA]</scope>
    <source>
        <strain evidence="2 3">AAU 773</strain>
    </source>
</reference>
<proteinExistence type="predicted"/>